<dbReference type="AlphaFoldDB" id="A0A382VZD1"/>
<gene>
    <name evidence="1" type="ORF">METZ01_LOCUS404741</name>
</gene>
<dbReference type="EMBL" id="UINC01155815">
    <property type="protein sequence ID" value="SVD51887.1"/>
    <property type="molecule type" value="Genomic_DNA"/>
</dbReference>
<feature type="non-terminal residue" evidence="1">
    <location>
        <position position="1"/>
    </location>
</feature>
<proteinExistence type="predicted"/>
<name>A0A382VZD1_9ZZZZ</name>
<protein>
    <submittedName>
        <fullName evidence="1">Uncharacterized protein</fullName>
    </submittedName>
</protein>
<sequence>WFDWTVWTMILDSVQIRCPCLEK</sequence>
<accession>A0A382VZD1</accession>
<organism evidence="1">
    <name type="scientific">marine metagenome</name>
    <dbReference type="NCBI Taxonomy" id="408172"/>
    <lineage>
        <taxon>unclassified sequences</taxon>
        <taxon>metagenomes</taxon>
        <taxon>ecological metagenomes</taxon>
    </lineage>
</organism>
<reference evidence="1" key="1">
    <citation type="submission" date="2018-05" db="EMBL/GenBank/DDBJ databases">
        <authorList>
            <person name="Lanie J.A."/>
            <person name="Ng W.-L."/>
            <person name="Kazmierczak K.M."/>
            <person name="Andrzejewski T.M."/>
            <person name="Davidsen T.M."/>
            <person name="Wayne K.J."/>
            <person name="Tettelin H."/>
            <person name="Glass J.I."/>
            <person name="Rusch D."/>
            <person name="Podicherti R."/>
            <person name="Tsui H.-C.T."/>
            <person name="Winkler M.E."/>
        </authorList>
    </citation>
    <scope>NUCLEOTIDE SEQUENCE</scope>
</reference>
<evidence type="ECO:0000313" key="1">
    <source>
        <dbReference type="EMBL" id="SVD51887.1"/>
    </source>
</evidence>